<dbReference type="Pfam" id="PF13560">
    <property type="entry name" value="HTH_31"/>
    <property type="match status" value="1"/>
</dbReference>
<dbReference type="Gene3D" id="1.25.40.10">
    <property type="entry name" value="Tetratricopeptide repeat domain"/>
    <property type="match status" value="1"/>
</dbReference>
<dbReference type="GO" id="GO:0003677">
    <property type="term" value="F:DNA binding"/>
    <property type="evidence" value="ECO:0007669"/>
    <property type="project" value="InterPro"/>
</dbReference>
<feature type="domain" description="HTH cro/C1-type" evidence="2">
    <location>
        <begin position="24"/>
        <end position="78"/>
    </location>
</feature>
<organism evidence="3 4">
    <name type="scientific">Actinospica durhamensis</name>
    <dbReference type="NCBI Taxonomy" id="1508375"/>
    <lineage>
        <taxon>Bacteria</taxon>
        <taxon>Bacillati</taxon>
        <taxon>Actinomycetota</taxon>
        <taxon>Actinomycetes</taxon>
        <taxon>Catenulisporales</taxon>
        <taxon>Actinospicaceae</taxon>
        <taxon>Actinospica</taxon>
    </lineage>
</organism>
<dbReference type="Gene3D" id="1.10.8.430">
    <property type="entry name" value="Helical domain of apoptotic protease-activating factors"/>
    <property type="match status" value="1"/>
</dbReference>
<dbReference type="SMART" id="SM00530">
    <property type="entry name" value="HTH_XRE"/>
    <property type="match status" value="1"/>
</dbReference>
<dbReference type="GO" id="GO:0043531">
    <property type="term" value="F:ADP binding"/>
    <property type="evidence" value="ECO:0007669"/>
    <property type="project" value="InterPro"/>
</dbReference>
<proteinExistence type="predicted"/>
<dbReference type="InterPro" id="IPR002182">
    <property type="entry name" value="NB-ARC"/>
</dbReference>
<dbReference type="PANTHER" id="PTHR47691:SF3">
    <property type="entry name" value="HTH-TYPE TRANSCRIPTIONAL REGULATOR RV0890C-RELATED"/>
    <property type="match status" value="1"/>
</dbReference>
<dbReference type="SMART" id="SM00028">
    <property type="entry name" value="TPR"/>
    <property type="match status" value="5"/>
</dbReference>
<dbReference type="PROSITE" id="PS50005">
    <property type="entry name" value="TPR"/>
    <property type="match status" value="1"/>
</dbReference>
<gene>
    <name evidence="3" type="ORF">KDL01_22225</name>
</gene>
<dbReference type="PROSITE" id="PS50943">
    <property type="entry name" value="HTH_CROC1"/>
    <property type="match status" value="1"/>
</dbReference>
<dbReference type="Pfam" id="PF13424">
    <property type="entry name" value="TPR_12"/>
    <property type="match status" value="2"/>
</dbReference>
<feature type="repeat" description="TPR" evidence="1">
    <location>
        <begin position="703"/>
        <end position="736"/>
    </location>
</feature>
<dbReference type="RefSeq" id="WP_212530498.1">
    <property type="nucleotide sequence ID" value="NZ_JAGSOG010000120.1"/>
</dbReference>
<dbReference type="InterPro" id="IPR011990">
    <property type="entry name" value="TPR-like_helical_dom_sf"/>
</dbReference>
<comment type="caution">
    <text evidence="3">The sequence shown here is derived from an EMBL/GenBank/DDBJ whole genome shotgun (WGS) entry which is preliminary data.</text>
</comment>
<dbReference type="EMBL" id="JAGSOG010000120">
    <property type="protein sequence ID" value="MBR7836009.1"/>
    <property type="molecule type" value="Genomic_DNA"/>
</dbReference>
<evidence type="ECO:0000259" key="2">
    <source>
        <dbReference type="PROSITE" id="PS50943"/>
    </source>
</evidence>
<dbReference type="PRINTS" id="PR00364">
    <property type="entry name" value="DISEASERSIST"/>
</dbReference>
<keyword evidence="4" id="KW-1185">Reference proteome</keyword>
<dbReference type="InterPro" id="IPR042197">
    <property type="entry name" value="Apaf_helical"/>
</dbReference>
<dbReference type="Pfam" id="PF13374">
    <property type="entry name" value="TPR_10"/>
    <property type="match status" value="1"/>
</dbReference>
<dbReference type="SUPFAM" id="SSF47413">
    <property type="entry name" value="lambda repressor-like DNA-binding domains"/>
    <property type="match status" value="1"/>
</dbReference>
<dbReference type="AlphaFoldDB" id="A0A941IQA1"/>
<evidence type="ECO:0000313" key="4">
    <source>
        <dbReference type="Proteomes" id="UP000675781"/>
    </source>
</evidence>
<accession>A0A941IQA1</accession>
<dbReference type="Pfam" id="PF00931">
    <property type="entry name" value="NB-ARC"/>
    <property type="match status" value="1"/>
</dbReference>
<dbReference type="InterPro" id="IPR027417">
    <property type="entry name" value="P-loop_NTPase"/>
</dbReference>
<sequence>MAGTSGSPLPEGIGPAARRLAQELRALKDARGLTLTQLGAQTHYSRASWERWLNGKRLITPDALVAFATRYGVEAPPLMALLDRARSGDTGAFADGRGSSARGPAAQDNVAEARTHGPAGSRIAQLPPTTSDFTGRLEQITRLRAALTPGSGDPGQVSIAAVTGGGGLGKTTLAVHVAHLVAGRFPDGQLYVDLLGACEAQARAPEDVLEEWLRTLGEDPATLPPRLDERAALFRSLLSKSRMLVLLDNARDIEQIRPLLPAANTCAVLVTSRNRMAELPGAYKLGLESLPDDEAWTLLAQLAGVSRLAAEPEASAELLRACGGIPLALRIAGARLAARANWRVSTLAQRLGDERRRLDELEIGDLAARASFQVSYAALAKTESPDGLSPARAFRLLGLVTGPDIGLPAAAALLGLTARRAERVLESLVDGHLLESPTPDRYRMHDLIRLYAAEQVRRDEEPSERDAAVARLTGWYLATAARANAWLAPQARPVPLEPIPLSCPAPEFDVHEQALAWCDTERANLSAAVQCAAAHGCHEYAWKLAAALLGFYNLRRHLADWTVTHQAGLAAAEAAGDRVGQAWIHNNLGFVYFYWEESDRKALTCFERSLEIRIELEDLTGQAIALNNMGGAYHRLGDPDEGMRCLERSQEIRETLGDRLGVGMSCLNIGCIYVGSQRPALAEPYLHRALAIVEELGNRQLTVTTLNNLGEVYIQLQDQEAAKQYLERSLSLSRELGDVPGQALALQSLAKAYYDAGEGEVALPLWQQSLELYESVSDPVAEDVRAELAEAGFGGTR</sequence>
<dbReference type="InterPro" id="IPR010982">
    <property type="entry name" value="Lambda_DNA-bd_dom_sf"/>
</dbReference>
<evidence type="ECO:0000313" key="3">
    <source>
        <dbReference type="EMBL" id="MBR7836009.1"/>
    </source>
</evidence>
<dbReference type="SUPFAM" id="SSF48452">
    <property type="entry name" value="TPR-like"/>
    <property type="match status" value="1"/>
</dbReference>
<dbReference type="CDD" id="cd00093">
    <property type="entry name" value="HTH_XRE"/>
    <property type="match status" value="1"/>
</dbReference>
<dbReference type="SUPFAM" id="SSF52540">
    <property type="entry name" value="P-loop containing nucleoside triphosphate hydrolases"/>
    <property type="match status" value="1"/>
</dbReference>
<dbReference type="Gene3D" id="3.40.50.300">
    <property type="entry name" value="P-loop containing nucleotide triphosphate hydrolases"/>
    <property type="match status" value="1"/>
</dbReference>
<evidence type="ECO:0000256" key="1">
    <source>
        <dbReference type="PROSITE-ProRule" id="PRU00339"/>
    </source>
</evidence>
<dbReference type="Gene3D" id="1.10.260.40">
    <property type="entry name" value="lambda repressor-like DNA-binding domains"/>
    <property type="match status" value="1"/>
</dbReference>
<reference evidence="3" key="1">
    <citation type="submission" date="2021-04" db="EMBL/GenBank/DDBJ databases">
        <title>Genome based classification of Actinospica acidithermotolerans sp. nov., an actinobacterium isolated from an Indonesian hot spring.</title>
        <authorList>
            <person name="Kusuma A.B."/>
            <person name="Putra K.E."/>
            <person name="Nafisah S."/>
            <person name="Loh J."/>
            <person name="Nouioui I."/>
            <person name="Goodfellow M."/>
        </authorList>
    </citation>
    <scope>NUCLEOTIDE SEQUENCE</scope>
    <source>
        <strain evidence="3">CSCA 57</strain>
    </source>
</reference>
<name>A0A941IQA1_9ACTN</name>
<dbReference type="PANTHER" id="PTHR47691">
    <property type="entry name" value="REGULATOR-RELATED"/>
    <property type="match status" value="1"/>
</dbReference>
<dbReference type="Proteomes" id="UP000675781">
    <property type="component" value="Unassembled WGS sequence"/>
</dbReference>
<protein>
    <submittedName>
        <fullName evidence="3">Tetratricopeptide repeat protein</fullName>
    </submittedName>
</protein>
<keyword evidence="1" id="KW-0802">TPR repeat</keyword>
<dbReference type="InterPro" id="IPR019734">
    <property type="entry name" value="TPR_rpt"/>
</dbReference>
<dbReference type="InterPro" id="IPR001387">
    <property type="entry name" value="Cro/C1-type_HTH"/>
</dbReference>